<protein>
    <submittedName>
        <fullName evidence="1">Uncharacterized protein</fullName>
    </submittedName>
</protein>
<accession>A0A9N7QLV8</accession>
<name>A0A9N7QLV8_9MYCO</name>
<proteinExistence type="predicted"/>
<keyword evidence="2" id="KW-1185">Reference proteome</keyword>
<organism evidence="1 2">
    <name type="scientific">Mycobacterium pseudoshottsii</name>
    <dbReference type="NCBI Taxonomy" id="265949"/>
    <lineage>
        <taxon>Bacteria</taxon>
        <taxon>Bacillati</taxon>
        <taxon>Actinomycetota</taxon>
        <taxon>Actinomycetes</taxon>
        <taxon>Mycobacteriales</taxon>
        <taxon>Mycobacteriaceae</taxon>
        <taxon>Mycobacterium</taxon>
        <taxon>Mycobacterium ulcerans group</taxon>
    </lineage>
</organism>
<reference evidence="1" key="1">
    <citation type="submission" date="2022-06" db="EMBL/GenBank/DDBJ databases">
        <title>Complete genome sequence of Mycobacterium pseudoshottsii NJB1907-Z4.</title>
        <authorList>
            <person name="Komine T."/>
            <person name="Fukano H."/>
            <person name="Wada S."/>
        </authorList>
    </citation>
    <scope>NUCLEOTIDE SEQUENCE</scope>
    <source>
        <strain evidence="1">NJB1907-Z4</strain>
    </source>
</reference>
<dbReference type="EMBL" id="AP026367">
    <property type="protein sequence ID" value="BDN83483.1"/>
    <property type="molecule type" value="Genomic_DNA"/>
</dbReference>
<evidence type="ECO:0000313" key="2">
    <source>
        <dbReference type="Proteomes" id="UP001058626"/>
    </source>
</evidence>
<evidence type="ECO:0000313" key="1">
    <source>
        <dbReference type="EMBL" id="BDN83483.1"/>
    </source>
</evidence>
<dbReference type="Proteomes" id="UP001058626">
    <property type="component" value="Chromosome"/>
</dbReference>
<sequence length="92" mass="10070">MPDSDGPSVPISRAMTWRVIQIPQVRSGGIAAVMGGIIIELTATAVRDRNDPRTGTTSVIKCSQYQMVTLVNVTFCRSAMSARRTRMAAWRT</sequence>
<gene>
    <name evidence="1" type="ORF">NJB1907Z4_C36980</name>
</gene>
<dbReference type="AlphaFoldDB" id="A0A9N7QLV8"/>